<accession>A0A0V0GUL8</accession>
<organism evidence="1">
    <name type="scientific">Solanum chacoense</name>
    <name type="common">Chaco potato</name>
    <dbReference type="NCBI Taxonomy" id="4108"/>
    <lineage>
        <taxon>Eukaryota</taxon>
        <taxon>Viridiplantae</taxon>
        <taxon>Streptophyta</taxon>
        <taxon>Embryophyta</taxon>
        <taxon>Tracheophyta</taxon>
        <taxon>Spermatophyta</taxon>
        <taxon>Magnoliopsida</taxon>
        <taxon>eudicotyledons</taxon>
        <taxon>Gunneridae</taxon>
        <taxon>Pentapetalae</taxon>
        <taxon>asterids</taxon>
        <taxon>lamiids</taxon>
        <taxon>Solanales</taxon>
        <taxon>Solanaceae</taxon>
        <taxon>Solanoideae</taxon>
        <taxon>Solaneae</taxon>
        <taxon>Solanum</taxon>
    </lineage>
</organism>
<sequence>MNTLFGGWKAGEGRSQIHSLQRHLFFFNDGVQANLGTTQLFHHVLGTSYQHKFLVTLPTKT</sequence>
<dbReference type="EMBL" id="GEDG01031306">
    <property type="protein sequence ID" value="JAP11449.1"/>
    <property type="molecule type" value="Transcribed_RNA"/>
</dbReference>
<dbReference type="AlphaFoldDB" id="A0A0V0GUL8"/>
<name>A0A0V0GUL8_SOLCH</name>
<proteinExistence type="predicted"/>
<evidence type="ECO:0000313" key="1">
    <source>
        <dbReference type="EMBL" id="JAP11449.1"/>
    </source>
</evidence>
<protein>
    <submittedName>
        <fullName evidence="1">Putative ovule protein</fullName>
    </submittedName>
</protein>
<reference evidence="1" key="1">
    <citation type="submission" date="2015-12" db="EMBL/GenBank/DDBJ databases">
        <title>Gene expression during late stages of embryo sac development: a critical building block for successful pollen-pistil interactions.</title>
        <authorList>
            <person name="Liu Y."/>
            <person name="Joly V."/>
            <person name="Sabar M."/>
            <person name="Matton D.P."/>
        </authorList>
    </citation>
    <scope>NUCLEOTIDE SEQUENCE</scope>
</reference>